<dbReference type="Proteomes" id="UP000547528">
    <property type="component" value="Unassembled WGS sequence"/>
</dbReference>
<keyword evidence="2" id="KW-1185">Reference proteome</keyword>
<evidence type="ECO:0000313" key="2">
    <source>
        <dbReference type="Proteomes" id="UP000547528"/>
    </source>
</evidence>
<protein>
    <submittedName>
        <fullName evidence="1">Uncharacterized protein</fullName>
    </submittedName>
</protein>
<dbReference type="EMBL" id="JACIBT010000001">
    <property type="protein sequence ID" value="MBB3666669.1"/>
    <property type="molecule type" value="Genomic_DNA"/>
</dbReference>
<comment type="caution">
    <text evidence="1">The sequence shown here is derived from an EMBL/GenBank/DDBJ whole genome shotgun (WGS) entry which is preliminary data.</text>
</comment>
<accession>A0A7W5TTQ1</accession>
<dbReference type="PANTHER" id="PTHR37292:SF2">
    <property type="entry name" value="DUF262 DOMAIN-CONTAINING PROTEIN"/>
    <property type="match status" value="1"/>
</dbReference>
<gene>
    <name evidence="1" type="ORF">FHX47_000262</name>
</gene>
<organism evidence="1 2">
    <name type="scientific">Garicola koreensis</name>
    <dbReference type="NCBI Taxonomy" id="1262554"/>
    <lineage>
        <taxon>Bacteria</taxon>
        <taxon>Bacillati</taxon>
        <taxon>Actinomycetota</taxon>
        <taxon>Actinomycetes</taxon>
        <taxon>Micrococcales</taxon>
        <taxon>Micrococcaceae</taxon>
        <taxon>Garicola</taxon>
    </lineage>
</organism>
<dbReference type="RefSeq" id="WP_183357092.1">
    <property type="nucleotide sequence ID" value="NZ_BAABKR010000005.1"/>
</dbReference>
<dbReference type="AlphaFoldDB" id="A0A7W5TTQ1"/>
<evidence type="ECO:0000313" key="1">
    <source>
        <dbReference type="EMBL" id="MBB3666669.1"/>
    </source>
</evidence>
<proteinExistence type="predicted"/>
<sequence length="120" mass="13436">MMDDGGDIHHLVPKNYLVKSGVRDQSLYNQIANYALTETPVNIGIKDTAPAAYLARVDEQIASGESILVEISSTEELEASFAENAVPQSLRTTTAETYTEFLQQRRALMAEYIRDYYQSL</sequence>
<name>A0A7W5TTQ1_9MICC</name>
<dbReference type="PANTHER" id="PTHR37292">
    <property type="entry name" value="VNG6097C"/>
    <property type="match status" value="1"/>
</dbReference>
<reference evidence="1 2" key="1">
    <citation type="submission" date="2020-08" db="EMBL/GenBank/DDBJ databases">
        <title>Sequencing the genomes of 1000 actinobacteria strains.</title>
        <authorList>
            <person name="Klenk H.-P."/>
        </authorList>
    </citation>
    <scope>NUCLEOTIDE SEQUENCE [LARGE SCALE GENOMIC DNA]</scope>
    <source>
        <strain evidence="1 2">DSM 28238</strain>
    </source>
</reference>